<dbReference type="KEGG" id="blac:94353296"/>
<dbReference type="AlphaFoldDB" id="A0A976FF87"/>
<dbReference type="GeneID" id="94353296"/>
<evidence type="ECO:0000313" key="2">
    <source>
        <dbReference type="Proteomes" id="UP000294530"/>
    </source>
</evidence>
<dbReference type="RefSeq" id="XP_067815286.1">
    <property type="nucleotide sequence ID" value="XM_067967625.1"/>
</dbReference>
<gene>
    <name evidence="1" type="ORF">CCR75_009586</name>
</gene>
<keyword evidence="2" id="KW-1185">Reference proteome</keyword>
<dbReference type="Proteomes" id="UP000294530">
    <property type="component" value="Unassembled WGS sequence"/>
</dbReference>
<accession>A0A976FF87</accession>
<reference evidence="1 2" key="1">
    <citation type="journal article" date="2021" name="Genome Biol.">
        <title>AFLAP: assembly-free linkage analysis pipeline using k-mers from genome sequencing data.</title>
        <authorList>
            <person name="Fletcher K."/>
            <person name="Zhang L."/>
            <person name="Gil J."/>
            <person name="Han R."/>
            <person name="Cavanaugh K."/>
            <person name="Michelmore R."/>
        </authorList>
    </citation>
    <scope>NUCLEOTIDE SEQUENCE [LARGE SCALE GENOMIC DNA]</scope>
    <source>
        <strain evidence="1 2">SF5</strain>
    </source>
</reference>
<evidence type="ECO:0000313" key="1">
    <source>
        <dbReference type="EMBL" id="TDH65787.1"/>
    </source>
</evidence>
<sequence length="60" mass="6958">MELVSWSHCGFCEQYEQHIAGYSFARRRLMRSSRAAVVKERMDSLGLFKAHTILHFGAQL</sequence>
<organism evidence="1 2">
    <name type="scientific">Bremia lactucae</name>
    <name type="common">Lettuce downy mildew</name>
    <dbReference type="NCBI Taxonomy" id="4779"/>
    <lineage>
        <taxon>Eukaryota</taxon>
        <taxon>Sar</taxon>
        <taxon>Stramenopiles</taxon>
        <taxon>Oomycota</taxon>
        <taxon>Peronosporomycetes</taxon>
        <taxon>Peronosporales</taxon>
        <taxon>Peronosporaceae</taxon>
        <taxon>Bremia</taxon>
    </lineage>
</organism>
<name>A0A976FF87_BRELC</name>
<protein>
    <submittedName>
        <fullName evidence="1">Uncharacterized protein</fullName>
    </submittedName>
</protein>
<proteinExistence type="predicted"/>
<comment type="caution">
    <text evidence="1">The sequence shown here is derived from an EMBL/GenBank/DDBJ whole genome shotgun (WGS) entry which is preliminary data.</text>
</comment>
<dbReference type="EMBL" id="SHOA02000002">
    <property type="protein sequence ID" value="TDH65787.1"/>
    <property type="molecule type" value="Genomic_DNA"/>
</dbReference>